<keyword evidence="1" id="KW-1133">Transmembrane helix</keyword>
<protein>
    <submittedName>
        <fullName evidence="2">Uncharacterized protein</fullName>
    </submittedName>
</protein>
<gene>
    <name evidence="2" type="ORF">OBRU01_18868</name>
</gene>
<accession>A0A0L7KXU9</accession>
<feature type="transmembrane region" description="Helical" evidence="1">
    <location>
        <begin position="51"/>
        <end position="68"/>
    </location>
</feature>
<keyword evidence="3" id="KW-1185">Reference proteome</keyword>
<dbReference type="AlphaFoldDB" id="A0A0L7KXU9"/>
<name>A0A0L7KXU9_OPEBR</name>
<comment type="caution">
    <text evidence="2">The sequence shown here is derived from an EMBL/GenBank/DDBJ whole genome shotgun (WGS) entry which is preliminary data.</text>
</comment>
<keyword evidence="1" id="KW-0812">Transmembrane</keyword>
<proteinExistence type="predicted"/>
<sequence>MSIPVGMISFATAMLASFLVTHEPGDGEQRPLLFPFRMTGVDFGATPYFEIAFMIANLSVGLFGYNFICEYL</sequence>
<reference evidence="2 3" key="1">
    <citation type="journal article" date="2015" name="Genome Biol. Evol.">
        <title>The genome of winter moth (Operophtera brumata) provides a genomic perspective on sexual dimorphism and phenology.</title>
        <authorList>
            <person name="Derks M.F."/>
            <person name="Smit S."/>
            <person name="Salis L."/>
            <person name="Schijlen E."/>
            <person name="Bossers A."/>
            <person name="Mateman C."/>
            <person name="Pijl A.S."/>
            <person name="de Ridder D."/>
            <person name="Groenen M.A."/>
            <person name="Visser M.E."/>
            <person name="Megens H.J."/>
        </authorList>
    </citation>
    <scope>NUCLEOTIDE SEQUENCE [LARGE SCALE GENOMIC DNA]</scope>
    <source>
        <strain evidence="2">WM2013NL</strain>
        <tissue evidence="2">Head and thorax</tissue>
    </source>
</reference>
<evidence type="ECO:0000256" key="1">
    <source>
        <dbReference type="SAM" id="Phobius"/>
    </source>
</evidence>
<keyword evidence="1" id="KW-0472">Membrane</keyword>
<evidence type="ECO:0000313" key="3">
    <source>
        <dbReference type="Proteomes" id="UP000037510"/>
    </source>
</evidence>
<dbReference type="Proteomes" id="UP000037510">
    <property type="component" value="Unassembled WGS sequence"/>
</dbReference>
<organism evidence="2 3">
    <name type="scientific">Operophtera brumata</name>
    <name type="common">Winter moth</name>
    <name type="synonym">Phalaena brumata</name>
    <dbReference type="NCBI Taxonomy" id="104452"/>
    <lineage>
        <taxon>Eukaryota</taxon>
        <taxon>Metazoa</taxon>
        <taxon>Ecdysozoa</taxon>
        <taxon>Arthropoda</taxon>
        <taxon>Hexapoda</taxon>
        <taxon>Insecta</taxon>
        <taxon>Pterygota</taxon>
        <taxon>Neoptera</taxon>
        <taxon>Endopterygota</taxon>
        <taxon>Lepidoptera</taxon>
        <taxon>Glossata</taxon>
        <taxon>Ditrysia</taxon>
        <taxon>Geometroidea</taxon>
        <taxon>Geometridae</taxon>
        <taxon>Larentiinae</taxon>
        <taxon>Operophtera</taxon>
    </lineage>
</organism>
<evidence type="ECO:0000313" key="2">
    <source>
        <dbReference type="EMBL" id="KOB68052.1"/>
    </source>
</evidence>
<dbReference type="EMBL" id="JTDY01004522">
    <property type="protein sequence ID" value="KOB68052.1"/>
    <property type="molecule type" value="Genomic_DNA"/>
</dbReference>